<dbReference type="CDD" id="cd02140">
    <property type="entry name" value="Frm2-like"/>
    <property type="match status" value="1"/>
</dbReference>
<evidence type="ECO:0000256" key="4">
    <source>
        <dbReference type="ARBA" id="ARBA00022490"/>
    </source>
</evidence>
<keyword evidence="6" id="KW-0539">Nucleus</keyword>
<dbReference type="FunFam" id="3.40.109.10:FF:000001">
    <property type="entry name" value="Nitroreductase family"/>
    <property type="match status" value="1"/>
</dbReference>
<evidence type="ECO:0000259" key="7">
    <source>
        <dbReference type="Pfam" id="PF00881"/>
    </source>
</evidence>
<evidence type="ECO:0000256" key="2">
    <source>
        <dbReference type="ARBA" id="ARBA00004496"/>
    </source>
</evidence>
<gene>
    <name evidence="8" type="ORF">BN869_000010000_1</name>
</gene>
<dbReference type="Gene3D" id="3.40.109.10">
    <property type="entry name" value="NADH Oxidase"/>
    <property type="match status" value="1"/>
</dbReference>
<dbReference type="Pfam" id="PF00881">
    <property type="entry name" value="Nitroreductase"/>
    <property type="match status" value="1"/>
</dbReference>
<name>A0A0B7KEN4_BIOOC</name>
<dbReference type="EMBL" id="CDPU01000039">
    <property type="protein sequence ID" value="CEO53942.1"/>
    <property type="molecule type" value="Genomic_DNA"/>
</dbReference>
<dbReference type="PANTHER" id="PTHR43035:SF1">
    <property type="entry name" value="FATTY ACID REPRESSION MUTANT PROTEIN 2-RELATED"/>
    <property type="match status" value="1"/>
</dbReference>
<dbReference type="AlphaFoldDB" id="A0A0B7KEN4"/>
<protein>
    <recommendedName>
        <fullName evidence="7">Nitroreductase domain-containing protein</fullName>
    </recommendedName>
</protein>
<organism evidence="8">
    <name type="scientific">Bionectria ochroleuca</name>
    <name type="common">Gliocladium roseum</name>
    <dbReference type="NCBI Taxonomy" id="29856"/>
    <lineage>
        <taxon>Eukaryota</taxon>
        <taxon>Fungi</taxon>
        <taxon>Dikarya</taxon>
        <taxon>Ascomycota</taxon>
        <taxon>Pezizomycotina</taxon>
        <taxon>Sordariomycetes</taxon>
        <taxon>Hypocreomycetidae</taxon>
        <taxon>Hypocreales</taxon>
        <taxon>Bionectriaceae</taxon>
        <taxon>Clonostachys</taxon>
    </lineage>
</organism>
<comment type="similarity">
    <text evidence="3">Belongs to the nitroreductase family.</text>
</comment>
<keyword evidence="5" id="KW-0560">Oxidoreductase</keyword>
<keyword evidence="4" id="KW-0963">Cytoplasm</keyword>
<dbReference type="GO" id="GO:0005634">
    <property type="term" value="C:nucleus"/>
    <property type="evidence" value="ECO:0007669"/>
    <property type="project" value="UniProtKB-SubCell"/>
</dbReference>
<feature type="domain" description="Nitroreductase" evidence="7">
    <location>
        <begin position="15"/>
        <end position="182"/>
    </location>
</feature>
<dbReference type="SUPFAM" id="SSF55469">
    <property type="entry name" value="FMN-dependent nitroreductase-like"/>
    <property type="match status" value="1"/>
</dbReference>
<proteinExistence type="inferred from homology"/>
<evidence type="ECO:0000256" key="6">
    <source>
        <dbReference type="ARBA" id="ARBA00023242"/>
    </source>
</evidence>
<evidence type="ECO:0000256" key="1">
    <source>
        <dbReference type="ARBA" id="ARBA00004123"/>
    </source>
</evidence>
<evidence type="ECO:0000256" key="5">
    <source>
        <dbReference type="ARBA" id="ARBA00023002"/>
    </source>
</evidence>
<evidence type="ECO:0000313" key="8">
    <source>
        <dbReference type="EMBL" id="CEO53942.1"/>
    </source>
</evidence>
<dbReference type="InterPro" id="IPR000415">
    <property type="entry name" value="Nitroreductase-like"/>
</dbReference>
<dbReference type="PANTHER" id="PTHR43035">
    <property type="entry name" value="FATTY ACID REPRESSION MUTANT PROTEIN 2-RELATED"/>
    <property type="match status" value="1"/>
</dbReference>
<dbReference type="InterPro" id="IPR033877">
    <property type="entry name" value="Frm2/Hbn1"/>
</dbReference>
<comment type="subcellular location">
    <subcellularLocation>
        <location evidence="2">Cytoplasm</location>
    </subcellularLocation>
    <subcellularLocation>
        <location evidence="1">Nucleus</location>
    </subcellularLocation>
</comment>
<sequence>MASKGGADKLLHLVRLRRTYYTLNKHLTIPRPRVEHIVKESLLHVPSSFNSQSTRVVVLFGTDHAKLWDIVTDVLKKKVAEAKWEPTSRKMAMFKRAAGTIMFFEDQTIVNESIARFPSYAQHFGTWATQSDAMLQYTIWLGLEAEGLGVNLQHYNPIIDDRVADEWNIPASWRLNAQMVFGGYEDTPAEKGFMPLEERYKVFQGDVE</sequence>
<reference evidence="8" key="1">
    <citation type="submission" date="2015-01" db="EMBL/GenBank/DDBJ databases">
        <authorList>
            <person name="Durling Mikael"/>
        </authorList>
    </citation>
    <scope>NUCLEOTIDE SEQUENCE</scope>
</reference>
<dbReference type="GO" id="GO:0034599">
    <property type="term" value="P:cellular response to oxidative stress"/>
    <property type="evidence" value="ECO:0007669"/>
    <property type="project" value="InterPro"/>
</dbReference>
<accession>A0A0B7KEN4</accession>
<evidence type="ECO:0000256" key="3">
    <source>
        <dbReference type="ARBA" id="ARBA00007118"/>
    </source>
</evidence>
<dbReference type="GO" id="GO:0005737">
    <property type="term" value="C:cytoplasm"/>
    <property type="evidence" value="ECO:0007669"/>
    <property type="project" value="UniProtKB-SubCell"/>
</dbReference>
<dbReference type="InterPro" id="IPR029479">
    <property type="entry name" value="Nitroreductase"/>
</dbReference>
<dbReference type="GO" id="GO:0016491">
    <property type="term" value="F:oxidoreductase activity"/>
    <property type="evidence" value="ECO:0007669"/>
    <property type="project" value="UniProtKB-KW"/>
</dbReference>